<dbReference type="Gene3D" id="3.40.50.720">
    <property type="entry name" value="NAD(P)-binding Rossmann-like Domain"/>
    <property type="match status" value="1"/>
</dbReference>
<dbReference type="RefSeq" id="WP_148595758.1">
    <property type="nucleotide sequence ID" value="NZ_CP042997.1"/>
</dbReference>
<dbReference type="InterPro" id="IPR006311">
    <property type="entry name" value="TAT_signal"/>
</dbReference>
<dbReference type="Gene3D" id="3.30.360.10">
    <property type="entry name" value="Dihydrodipicolinate Reductase, domain 2"/>
    <property type="match status" value="1"/>
</dbReference>
<evidence type="ECO:0000259" key="1">
    <source>
        <dbReference type="Pfam" id="PF01408"/>
    </source>
</evidence>
<dbReference type="Proteomes" id="UP000324233">
    <property type="component" value="Chromosome"/>
</dbReference>
<dbReference type="GO" id="GO:0000166">
    <property type="term" value="F:nucleotide binding"/>
    <property type="evidence" value="ECO:0007669"/>
    <property type="project" value="InterPro"/>
</dbReference>
<dbReference type="AlphaFoldDB" id="A0A5B9W5Z2"/>
<feature type="domain" description="Gfo/Idh/MocA-like oxidoreductase N-terminal" evidence="1">
    <location>
        <begin position="65"/>
        <end position="184"/>
    </location>
</feature>
<name>A0A5B9W5Z2_9BACT</name>
<dbReference type="SUPFAM" id="SSF51735">
    <property type="entry name" value="NAD(P)-binding Rossmann-fold domains"/>
    <property type="match status" value="1"/>
</dbReference>
<dbReference type="PANTHER" id="PTHR43818">
    <property type="entry name" value="BCDNA.GH03377"/>
    <property type="match status" value="1"/>
</dbReference>
<dbReference type="InterPro" id="IPR036291">
    <property type="entry name" value="NAD(P)-bd_dom_sf"/>
</dbReference>
<dbReference type="GO" id="GO:0050112">
    <property type="term" value="F:inositol 2-dehydrogenase (NAD+) activity"/>
    <property type="evidence" value="ECO:0007669"/>
    <property type="project" value="UniProtKB-EC"/>
</dbReference>
<keyword evidence="2" id="KW-0560">Oxidoreductase</keyword>
<evidence type="ECO:0000313" key="2">
    <source>
        <dbReference type="EMBL" id="QEH36033.1"/>
    </source>
</evidence>
<dbReference type="SUPFAM" id="SSF55347">
    <property type="entry name" value="Glyceraldehyde-3-phosphate dehydrogenase-like, C-terminal domain"/>
    <property type="match status" value="1"/>
</dbReference>
<evidence type="ECO:0000313" key="3">
    <source>
        <dbReference type="Proteomes" id="UP000324233"/>
    </source>
</evidence>
<sequence>MTTTRGPGSGQADGKAEATRRSFLKSTAVATALPAVATTALGANVFEIRREGSAAGRPAGPNDRVRIATVGMGIIGFIDTRTALKVPGTELVAVADLYEGRRVHAREAFGDHVKAYVDYREVLARPDVDAVLLCVPDHWHARMSIDAMKAGKAVYCEKPMVQKIPEGREVIAAEEQTKSVFQVGSQFASSLVYEKARELIAAGAIGAINSVEARYNRNTPLGAWRYTIPPDASPETVDWDRFLGSAPKRPFDAERFFRWRNFKDYGTAVAGDLFVHLLTGIHKATGSLGPNRVFGTGGLRYWKDGRDVYDFIMGLLEYPESKEHPAFTLALQCNFEDGGGDGTLFRFVGSDGVLRVNFTELTLDRTGIKEPTREAVLKGYNSVVTFSDAMQKRLAETLKVDPPFVAPRTGAASYPEKFRVPAGYDERYDHFVNFFASVREKTPVYEDATFGLRAAAPALLCNESQATGAVKGWDPVAMKVTGRVTVS</sequence>
<accession>A0A5B9W5Z2</accession>
<proteinExistence type="predicted"/>
<reference evidence="2 3" key="1">
    <citation type="submission" date="2019-08" db="EMBL/GenBank/DDBJ databases">
        <title>Deep-cultivation of Planctomycetes and their phenomic and genomic characterization uncovers novel biology.</title>
        <authorList>
            <person name="Wiegand S."/>
            <person name="Jogler M."/>
            <person name="Boedeker C."/>
            <person name="Pinto D."/>
            <person name="Vollmers J."/>
            <person name="Rivas-Marin E."/>
            <person name="Kohn T."/>
            <person name="Peeters S.H."/>
            <person name="Heuer A."/>
            <person name="Rast P."/>
            <person name="Oberbeckmann S."/>
            <person name="Bunk B."/>
            <person name="Jeske O."/>
            <person name="Meyerdierks A."/>
            <person name="Storesund J.E."/>
            <person name="Kallscheuer N."/>
            <person name="Luecker S."/>
            <person name="Lage O.M."/>
            <person name="Pohl T."/>
            <person name="Merkel B.J."/>
            <person name="Hornburger P."/>
            <person name="Mueller R.-W."/>
            <person name="Bruemmer F."/>
            <person name="Labrenz M."/>
            <person name="Spormann A.M."/>
            <person name="Op den Camp H."/>
            <person name="Overmann J."/>
            <person name="Amann R."/>
            <person name="Jetten M.S.M."/>
            <person name="Mascher T."/>
            <person name="Medema M.H."/>
            <person name="Devos D.P."/>
            <person name="Kaster A.-K."/>
            <person name="Ovreas L."/>
            <person name="Rohde M."/>
            <person name="Galperin M.Y."/>
            <person name="Jogler C."/>
        </authorList>
    </citation>
    <scope>NUCLEOTIDE SEQUENCE [LARGE SCALE GENOMIC DNA]</scope>
    <source>
        <strain evidence="2 3">OJF2</strain>
    </source>
</reference>
<dbReference type="PANTHER" id="PTHR43818:SF5">
    <property type="entry name" value="OXIDOREDUCTASE FAMILY PROTEIN"/>
    <property type="match status" value="1"/>
</dbReference>
<dbReference type="InterPro" id="IPR000683">
    <property type="entry name" value="Gfo/Idh/MocA-like_OxRdtase_N"/>
</dbReference>
<dbReference type="InterPro" id="IPR050463">
    <property type="entry name" value="Gfo/Idh/MocA_oxidrdct_glycsds"/>
</dbReference>
<protein>
    <submittedName>
        <fullName evidence="2">Inositol 2-dehydrogenase</fullName>
        <ecNumber evidence="2">1.1.1.18</ecNumber>
    </submittedName>
</protein>
<dbReference type="OrthoDB" id="9815825at2"/>
<organism evidence="2 3">
    <name type="scientific">Aquisphaera giovannonii</name>
    <dbReference type="NCBI Taxonomy" id="406548"/>
    <lineage>
        <taxon>Bacteria</taxon>
        <taxon>Pseudomonadati</taxon>
        <taxon>Planctomycetota</taxon>
        <taxon>Planctomycetia</taxon>
        <taxon>Isosphaerales</taxon>
        <taxon>Isosphaeraceae</taxon>
        <taxon>Aquisphaera</taxon>
    </lineage>
</organism>
<dbReference type="EC" id="1.1.1.18" evidence="2"/>
<gene>
    <name evidence="2" type="primary">iolG_14</name>
    <name evidence="2" type="ORF">OJF2_45910</name>
</gene>
<dbReference type="KEGG" id="agv:OJF2_45910"/>
<dbReference type="EMBL" id="CP042997">
    <property type="protein sequence ID" value="QEH36033.1"/>
    <property type="molecule type" value="Genomic_DNA"/>
</dbReference>
<dbReference type="PROSITE" id="PS51318">
    <property type="entry name" value="TAT"/>
    <property type="match status" value="1"/>
</dbReference>
<keyword evidence="3" id="KW-1185">Reference proteome</keyword>
<dbReference type="Pfam" id="PF01408">
    <property type="entry name" value="GFO_IDH_MocA"/>
    <property type="match status" value="1"/>
</dbReference>